<organism evidence="11 12">
    <name type="scientific">Ornithobacterium rhinotracheale</name>
    <dbReference type="NCBI Taxonomy" id="28251"/>
    <lineage>
        <taxon>Bacteria</taxon>
        <taxon>Pseudomonadati</taxon>
        <taxon>Bacteroidota</taxon>
        <taxon>Flavobacteriia</taxon>
        <taxon>Flavobacteriales</taxon>
        <taxon>Weeksellaceae</taxon>
        <taxon>Ornithobacterium</taxon>
    </lineage>
</organism>
<evidence type="ECO:0000256" key="7">
    <source>
        <dbReference type="ARBA" id="ARBA00023237"/>
    </source>
</evidence>
<feature type="domain" description="TonB-dependent receptor plug" evidence="10">
    <location>
        <begin position="63"/>
        <end position="143"/>
    </location>
</feature>
<dbReference type="Gene3D" id="2.40.170.20">
    <property type="entry name" value="TonB-dependent receptor, beta-barrel domain"/>
    <property type="match status" value="1"/>
</dbReference>
<name>A0A410JQK0_ORNRH</name>
<sequence>MKKQLLASFSILILAQSTWAQVKKENKNEKVDLPEIVFQAEEKEKIYAENINPEMAKNAPSLTGSFTDILKTLPYVSVNTELSSQYMVRGGNYDENLIYANGIQIYKPQLIRNGAQEGLNFLNPNMVANVNFLPGGWEAQFGDAMSSVLDVIYRTPTEFELSAQLSLMGGNLTLGGLSKNKKLSALVGARYLNRNLLLKTQDTETEFTPSSYDIQANIQYKINDKWHLGFIGNLNNSLFQQTPHSRETNFGTLQRPIQLKVFYQGNEKDRYITNFGAITTHFKPNNNWDLGLDLYSYQSQEEEYFDIQGAYFIKTIDPQTMEPIATPDAAAQIDHARNDLDMLVMGVQHRGKFRINNNSAIEWGLGTQRENIKDMLNEWQMIDSAGYNAPRQARKKLLLGEVDKSLLHLNYAMQSRHSTATQRYTAFLQWSKKFYWNEAKVLLNAGIRSTYNDLNKELNLSPRAQIAIRPDWVTSQIFRFAAGYYAQPPFYKEFRKPNGDLNLNVKSQKSVQLIAGHDFEFFLWNRPFKLTTELYYKNIKDLNPIYIDNVRMHYFAENNATGRAYGIDTRLYGEFIPGSDSWLSLSYAKSEQNIGEQGWIPRPTDPRFKASLFFQDYMPIYPSLKVNVNLIYASGLPTGAPIFTNPYDFTSYLPDYKRVDIGFSKVLIDREKNIHLGNNLFHGLKNLSVGVEVFNVFDIKNTISTQWIKDVNSTKIYGVPNRLTGRFFNAKLNLNF</sequence>
<dbReference type="AlphaFoldDB" id="A0A410JQK0"/>
<accession>A0A410JQK0</accession>
<evidence type="ECO:0000256" key="6">
    <source>
        <dbReference type="ARBA" id="ARBA00023136"/>
    </source>
</evidence>
<dbReference type="InterPro" id="IPR039426">
    <property type="entry name" value="TonB-dep_rcpt-like"/>
</dbReference>
<evidence type="ECO:0000256" key="3">
    <source>
        <dbReference type="ARBA" id="ARBA00022452"/>
    </source>
</evidence>
<protein>
    <submittedName>
        <fullName evidence="11">TonB-dependent receptor</fullName>
    </submittedName>
</protein>
<feature type="chain" id="PRO_5019219017" evidence="9">
    <location>
        <begin position="21"/>
        <end position="736"/>
    </location>
</feature>
<dbReference type="GO" id="GO:0015344">
    <property type="term" value="F:siderophore uptake transmembrane transporter activity"/>
    <property type="evidence" value="ECO:0007669"/>
    <property type="project" value="TreeGrafter"/>
</dbReference>
<keyword evidence="6 8" id="KW-0472">Membrane</keyword>
<keyword evidence="7 8" id="KW-0998">Cell outer membrane</keyword>
<keyword evidence="4 8" id="KW-0812">Transmembrane</keyword>
<dbReference type="InterPro" id="IPR036942">
    <property type="entry name" value="Beta-barrel_TonB_sf"/>
</dbReference>
<comment type="subcellular location">
    <subcellularLocation>
        <location evidence="1 8">Cell outer membrane</location>
        <topology evidence="1 8">Multi-pass membrane protein</topology>
    </subcellularLocation>
</comment>
<dbReference type="OrthoDB" id="1108759at2"/>
<evidence type="ECO:0000313" key="11">
    <source>
        <dbReference type="EMBL" id="QAR30443.1"/>
    </source>
</evidence>
<feature type="signal peptide" evidence="9">
    <location>
        <begin position="1"/>
        <end position="20"/>
    </location>
</feature>
<keyword evidence="11" id="KW-0675">Receptor</keyword>
<evidence type="ECO:0000256" key="2">
    <source>
        <dbReference type="ARBA" id="ARBA00022448"/>
    </source>
</evidence>
<evidence type="ECO:0000256" key="4">
    <source>
        <dbReference type="ARBA" id="ARBA00022692"/>
    </source>
</evidence>
<keyword evidence="3 8" id="KW-1134">Transmembrane beta strand</keyword>
<dbReference type="Pfam" id="PF07715">
    <property type="entry name" value="Plug"/>
    <property type="match status" value="1"/>
</dbReference>
<keyword evidence="2 8" id="KW-0813">Transport</keyword>
<evidence type="ECO:0000313" key="12">
    <source>
        <dbReference type="Proteomes" id="UP000287701"/>
    </source>
</evidence>
<dbReference type="SUPFAM" id="SSF56935">
    <property type="entry name" value="Porins"/>
    <property type="match status" value="1"/>
</dbReference>
<reference evidence="11 12" key="1">
    <citation type="submission" date="2019-01" db="EMBL/GenBank/DDBJ databases">
        <title>Whole Genome of Ornithobacterium rhinotracheale FARPER-174b.</title>
        <authorList>
            <person name="Tataje-Lavanda L.A."/>
            <person name="Montalvan A."/>
            <person name="Montesinos R."/>
            <person name="Zimic M."/>
            <person name="Fernandez-Sanchez M."/>
            <person name="Fernandez-Diaz M."/>
        </authorList>
    </citation>
    <scope>NUCLEOTIDE SEQUENCE [LARGE SCALE GENOMIC DNA]</scope>
    <source>
        <strain evidence="11 12">FARPER-174b</strain>
    </source>
</reference>
<gene>
    <name evidence="11" type="ORF">EQP59_03280</name>
</gene>
<dbReference type="EMBL" id="CP035107">
    <property type="protein sequence ID" value="QAR30443.1"/>
    <property type="molecule type" value="Genomic_DNA"/>
</dbReference>
<keyword evidence="5 9" id="KW-0732">Signal</keyword>
<comment type="similarity">
    <text evidence="8">Belongs to the TonB-dependent receptor family.</text>
</comment>
<evidence type="ECO:0000256" key="8">
    <source>
        <dbReference type="PROSITE-ProRule" id="PRU01360"/>
    </source>
</evidence>
<dbReference type="InterPro" id="IPR037066">
    <property type="entry name" value="Plug_dom_sf"/>
</dbReference>
<dbReference type="Proteomes" id="UP000287701">
    <property type="component" value="Chromosome"/>
</dbReference>
<evidence type="ECO:0000256" key="9">
    <source>
        <dbReference type="SAM" id="SignalP"/>
    </source>
</evidence>
<dbReference type="PROSITE" id="PS52016">
    <property type="entry name" value="TONB_DEPENDENT_REC_3"/>
    <property type="match status" value="1"/>
</dbReference>
<evidence type="ECO:0000256" key="1">
    <source>
        <dbReference type="ARBA" id="ARBA00004571"/>
    </source>
</evidence>
<dbReference type="RefSeq" id="WP_128500933.1">
    <property type="nucleotide sequence ID" value="NZ_CP035107.1"/>
</dbReference>
<dbReference type="GO" id="GO:0009279">
    <property type="term" value="C:cell outer membrane"/>
    <property type="evidence" value="ECO:0007669"/>
    <property type="project" value="UniProtKB-SubCell"/>
</dbReference>
<dbReference type="PANTHER" id="PTHR30069:SF29">
    <property type="entry name" value="HEMOGLOBIN AND HEMOGLOBIN-HAPTOGLOBIN-BINDING PROTEIN 1-RELATED"/>
    <property type="match status" value="1"/>
</dbReference>
<dbReference type="GO" id="GO:0044718">
    <property type="term" value="P:siderophore transmembrane transport"/>
    <property type="evidence" value="ECO:0007669"/>
    <property type="project" value="TreeGrafter"/>
</dbReference>
<evidence type="ECO:0000259" key="10">
    <source>
        <dbReference type="Pfam" id="PF07715"/>
    </source>
</evidence>
<dbReference type="InterPro" id="IPR012910">
    <property type="entry name" value="Plug_dom"/>
</dbReference>
<dbReference type="Gene3D" id="2.170.130.10">
    <property type="entry name" value="TonB-dependent receptor, plug domain"/>
    <property type="match status" value="1"/>
</dbReference>
<dbReference type="PANTHER" id="PTHR30069">
    <property type="entry name" value="TONB-DEPENDENT OUTER MEMBRANE RECEPTOR"/>
    <property type="match status" value="1"/>
</dbReference>
<evidence type="ECO:0000256" key="5">
    <source>
        <dbReference type="ARBA" id="ARBA00022729"/>
    </source>
</evidence>
<proteinExistence type="inferred from homology"/>